<accession>A0ABR4PHH6</accession>
<keyword evidence="3" id="KW-1185">Reference proteome</keyword>
<dbReference type="EMBL" id="JBFCZG010000004">
    <property type="protein sequence ID" value="KAL3422794.1"/>
    <property type="molecule type" value="Genomic_DNA"/>
</dbReference>
<feature type="chain" id="PRO_5045241942" evidence="1">
    <location>
        <begin position="21"/>
        <end position="437"/>
    </location>
</feature>
<dbReference type="Proteomes" id="UP001629113">
    <property type="component" value="Unassembled WGS sequence"/>
</dbReference>
<sequence length="437" mass="47626">MVLLKSLLALAAACLPVVSSRHVFAHVVVGNTAAHTVDTWKTDINLAAEAGIDAFALNIAYPDSNIPTQVANAFQAAEELHTSNGTGFTLFFSFDYLGGGSPWNAVGDESVESYMNKYKSSSAYFLYNGLPFVSTFEGTGNMQDWAAGGEIRSAVGDVYFVPDWTSLGASGIGAALPDIEGHFSWDMWPTGANDMTTANDLAWQSAVSPKTYMMGVSPWFFHSTEGSQDWVWRGDDLWADRWQQVMEVKPDFVEIVTWNDFGEAHYIGPVHAEEEIAAGSHIYVADMPHDSWRDLLPYYISQYKGTNHTISEDKMQYWYRTSPVSGGLLGTVTGNVANLGQETVSPDQIMQDKVFFSALLKQDATVTVQIGDNEAVSYQGTKGINHWSQPFDGQTGAVEFTVLRQGQVVKSGTGAEITATTTLSNGLTNFNTWVGGC</sequence>
<dbReference type="Gene3D" id="3.20.20.80">
    <property type="entry name" value="Glycosidases"/>
    <property type="match status" value="1"/>
</dbReference>
<dbReference type="CDD" id="cd11577">
    <property type="entry name" value="GH71"/>
    <property type="match status" value="1"/>
</dbReference>
<evidence type="ECO:0000256" key="1">
    <source>
        <dbReference type="SAM" id="SignalP"/>
    </source>
</evidence>
<gene>
    <name evidence="2" type="ORF">PVAG01_04541</name>
</gene>
<protein>
    <submittedName>
        <fullName evidence="2">Glucan endo-1,3-alpha-glucosidase agn1</fullName>
    </submittedName>
</protein>
<evidence type="ECO:0000313" key="2">
    <source>
        <dbReference type="EMBL" id="KAL3422794.1"/>
    </source>
</evidence>
<feature type="signal peptide" evidence="1">
    <location>
        <begin position="1"/>
        <end position="20"/>
    </location>
</feature>
<proteinExistence type="predicted"/>
<dbReference type="Pfam" id="PF03659">
    <property type="entry name" value="Glyco_hydro_71"/>
    <property type="match status" value="1"/>
</dbReference>
<organism evidence="2 3">
    <name type="scientific">Phlyctema vagabunda</name>
    <dbReference type="NCBI Taxonomy" id="108571"/>
    <lineage>
        <taxon>Eukaryota</taxon>
        <taxon>Fungi</taxon>
        <taxon>Dikarya</taxon>
        <taxon>Ascomycota</taxon>
        <taxon>Pezizomycotina</taxon>
        <taxon>Leotiomycetes</taxon>
        <taxon>Helotiales</taxon>
        <taxon>Dermateaceae</taxon>
        <taxon>Phlyctema</taxon>
    </lineage>
</organism>
<keyword evidence="1" id="KW-0732">Signal</keyword>
<evidence type="ECO:0000313" key="3">
    <source>
        <dbReference type="Proteomes" id="UP001629113"/>
    </source>
</evidence>
<comment type="caution">
    <text evidence="2">The sequence shown here is derived from an EMBL/GenBank/DDBJ whole genome shotgun (WGS) entry which is preliminary data.</text>
</comment>
<reference evidence="2 3" key="1">
    <citation type="submission" date="2024-06" db="EMBL/GenBank/DDBJ databases">
        <title>Complete genome of Phlyctema vagabunda strain 19-DSS-EL-015.</title>
        <authorList>
            <person name="Fiorenzani C."/>
        </authorList>
    </citation>
    <scope>NUCLEOTIDE SEQUENCE [LARGE SCALE GENOMIC DNA]</scope>
    <source>
        <strain evidence="2 3">19-DSS-EL-015</strain>
    </source>
</reference>
<name>A0ABR4PHH6_9HELO</name>
<dbReference type="InterPro" id="IPR005197">
    <property type="entry name" value="Glyco_hydro_71"/>
</dbReference>